<dbReference type="KEGG" id="azc:AZC_1716"/>
<reference evidence="7 8" key="6">
    <citation type="journal article" date="2011" name="Appl. Environ. Microbiol.">
        <title>Involvement of the azorhizobial chromosome partition gene (parA) in the onset of bacteroid differentiation during Sesbania rostrata stem nodule development.</title>
        <authorList>
            <person name="Liu CT."/>
            <person name="Lee KB."/>
            <person name="Wang YS."/>
            <person name="Peng MH."/>
            <person name="Lee KT."/>
            <person name="Suzuki S."/>
            <person name="Suzuki T."/>
            <person name="Oyaizu H."/>
        </authorList>
    </citation>
    <scope>NUCLEOTIDE SEQUENCE [LARGE SCALE GENOMIC DNA]</scope>
    <source>
        <strain evidence="8">ATCC 43989 / DSM 5975 / JCM 20966 / LMG 6465 / NBRC 14845 / NCIMB 13405 / ORS 571</strain>
    </source>
</reference>
<dbReference type="RefSeq" id="WP_012170244.1">
    <property type="nucleotide sequence ID" value="NC_009937.1"/>
</dbReference>
<comment type="subcellular location">
    <subcellularLocation>
        <location evidence="1">Membrane</location>
        <topology evidence="1">Single-pass membrane protein</topology>
    </subcellularLocation>
</comment>
<dbReference type="EMBL" id="AP009384">
    <property type="protein sequence ID" value="BAF87714.1"/>
    <property type="molecule type" value="Genomic_DNA"/>
</dbReference>
<evidence type="ECO:0000256" key="1">
    <source>
        <dbReference type="ARBA" id="ARBA00004167"/>
    </source>
</evidence>
<reference evidence="7 8" key="3">
    <citation type="journal article" date="2008" name="BMC Genomics">
        <title>The genome of the versatile nitrogen fixer Azorhizobium caulinodans ORS571.</title>
        <authorList>
            <person name="Lee KB."/>
            <person name="Backer P.D."/>
            <person name="Aono T."/>
            <person name="Liu CT."/>
            <person name="Suzuki S."/>
            <person name="Suzuki T."/>
            <person name="Kaneko T."/>
            <person name="Yamada M."/>
            <person name="Tabata S."/>
            <person name="Kupfer D.M."/>
            <person name="Najar F.Z."/>
            <person name="Wiley G.B."/>
            <person name="Roe B."/>
            <person name="Binnewies T.T."/>
            <person name="Ussery D.W."/>
            <person name="D'Haeze W."/>
            <person name="Herder J.D."/>
            <person name="Gevers D."/>
            <person name="Vereecke D."/>
            <person name="Holsters M."/>
            <person name="Oyaizu H."/>
        </authorList>
    </citation>
    <scope>NUCLEOTIDE SEQUENCE [LARGE SCALE GENOMIC DNA]</scope>
    <source>
        <strain evidence="8">ATCC 43989 / DSM 5975 / JCM 20966 / LMG 6465 / NBRC 14845 / NCIMB 13405 / ORS 571</strain>
    </source>
</reference>
<dbReference type="Gene3D" id="3.30.1150.10">
    <property type="match status" value="1"/>
</dbReference>
<organism evidence="7 8">
    <name type="scientific">Azorhizobium caulinodans (strain ATCC 43989 / DSM 5975 / JCM 20966 / LMG 6465 / NBRC 14845 / NCIMB 13405 / ORS 571)</name>
    <dbReference type="NCBI Taxonomy" id="438753"/>
    <lineage>
        <taxon>Bacteria</taxon>
        <taxon>Pseudomonadati</taxon>
        <taxon>Pseudomonadota</taxon>
        <taxon>Alphaproteobacteria</taxon>
        <taxon>Hyphomicrobiales</taxon>
        <taxon>Xanthobacteraceae</taxon>
        <taxon>Azorhizobium</taxon>
    </lineage>
</organism>
<feature type="chain" id="PRO_5002720857" evidence="5">
    <location>
        <begin position="26"/>
        <end position="157"/>
    </location>
</feature>
<accession>A8I4C7</accession>
<dbReference type="AlphaFoldDB" id="A8I4C7"/>
<dbReference type="SUPFAM" id="SSF74653">
    <property type="entry name" value="TolA/TonB C-terminal domain"/>
    <property type="match status" value="1"/>
</dbReference>
<dbReference type="HOGENOM" id="CLU_1674333_0_0_5"/>
<dbReference type="Proteomes" id="UP000000270">
    <property type="component" value="Chromosome"/>
</dbReference>
<name>A8I4C7_AZOC5</name>
<feature type="signal peptide" evidence="5">
    <location>
        <begin position="1"/>
        <end position="25"/>
    </location>
</feature>
<dbReference type="NCBIfam" id="TIGR01352">
    <property type="entry name" value="tonB_Cterm"/>
    <property type="match status" value="1"/>
</dbReference>
<keyword evidence="4" id="KW-0472">Membrane</keyword>
<keyword evidence="2" id="KW-0812">Transmembrane</keyword>
<evidence type="ECO:0000256" key="4">
    <source>
        <dbReference type="ARBA" id="ARBA00023136"/>
    </source>
</evidence>
<dbReference type="Pfam" id="PF13103">
    <property type="entry name" value="TonB_2"/>
    <property type="match status" value="1"/>
</dbReference>
<gene>
    <name evidence="7" type="ordered locus">AZC_1716</name>
</gene>
<evidence type="ECO:0000259" key="6">
    <source>
        <dbReference type="PROSITE" id="PS52015"/>
    </source>
</evidence>
<evidence type="ECO:0000256" key="5">
    <source>
        <dbReference type="SAM" id="SignalP"/>
    </source>
</evidence>
<dbReference type="eggNOG" id="COG0810">
    <property type="taxonomic scope" value="Bacteria"/>
</dbReference>
<evidence type="ECO:0000313" key="7">
    <source>
        <dbReference type="EMBL" id="BAF87714.1"/>
    </source>
</evidence>
<evidence type="ECO:0000256" key="3">
    <source>
        <dbReference type="ARBA" id="ARBA00022989"/>
    </source>
</evidence>
<protein>
    <submittedName>
        <fullName evidence="7">Putative TonB protein</fullName>
    </submittedName>
</protein>
<evidence type="ECO:0000313" key="8">
    <source>
        <dbReference type="Proteomes" id="UP000000270"/>
    </source>
</evidence>
<dbReference type="STRING" id="438753.AZC_1716"/>
<keyword evidence="8" id="KW-1185">Reference proteome</keyword>
<dbReference type="InterPro" id="IPR037682">
    <property type="entry name" value="TonB_C"/>
</dbReference>
<feature type="domain" description="TonB C-terminal" evidence="6">
    <location>
        <begin position="36"/>
        <end position="132"/>
    </location>
</feature>
<sequence length="157" mass="17289">MKLKRMALGAALSALALLPAVPVLAAADTQPQSRKDWMKAAWSLMATHRALPADIPDRAGRYEVVVALRVRRDGTVSTAELVRSSGLPSLDNSVLKMVLLSAPFPPLPPDMRENELLAMPVAFSFDQPEGQERSVIDAKSLFESRKLMDKRRAENRL</sequence>
<dbReference type="PROSITE" id="PS52015">
    <property type="entry name" value="TONB_CTD"/>
    <property type="match status" value="1"/>
</dbReference>
<reference evidence="7 8" key="4">
    <citation type="journal article" date="2009" name="Appl. Environ. Microbiol.">
        <title>Comparative genome-wide transcriptional profiling of Azorhizobium caulinodans ORS571 grown under free-living and symbiotic conditions.</title>
        <authorList>
            <person name="Tsukada S."/>
            <person name="Aono T."/>
            <person name="Akiba N."/>
            <person name="Lee KB."/>
            <person name="Liu CT."/>
            <person name="Toyazaki H."/>
            <person name="Oyaizu H."/>
        </authorList>
    </citation>
    <scope>NUCLEOTIDE SEQUENCE [LARGE SCALE GENOMIC DNA]</scope>
    <source>
        <strain evidence="8">ATCC 43989 / DSM 5975 / JCM 20966 / LMG 6465 / NBRC 14845 / NCIMB 13405 / ORS 571</strain>
    </source>
</reference>
<reference evidence="7 8" key="1">
    <citation type="journal article" date="2007" name="Appl. Environ. Microbiol.">
        <title>Rhizobial factors required for stem nodule maturation and maintenance in Sesbania rostrata-Azorhizobium caulinodans ORS571 symbiosis.</title>
        <authorList>
            <person name="Suzuki S."/>
            <person name="Aono T."/>
            <person name="Lee KB."/>
            <person name="Suzuki T."/>
            <person name="Liu CT."/>
            <person name="Miwa H."/>
            <person name="Wakao S."/>
            <person name="Iki T."/>
            <person name="Oyaizu H."/>
        </authorList>
    </citation>
    <scope>NUCLEOTIDE SEQUENCE [LARGE SCALE GENOMIC DNA]</scope>
    <source>
        <strain evidence="8">ATCC 43989 / DSM 5975 / JCM 20966 / LMG 6465 / NBRC 14845 / NCIMB 13405 / ORS 571</strain>
    </source>
</reference>
<evidence type="ECO:0000256" key="2">
    <source>
        <dbReference type="ARBA" id="ARBA00022692"/>
    </source>
</evidence>
<reference evidence="8" key="2">
    <citation type="submission" date="2007-04" db="EMBL/GenBank/DDBJ databases">
        <title>Complete genome sequence of the nitrogen-fixing bacterium Azorhizobium caulinodans ORS571.</title>
        <authorList>
            <person name="Lee K.B."/>
            <person name="Backer P.D."/>
            <person name="Aono T."/>
            <person name="Liu C.T."/>
            <person name="Suzuki S."/>
            <person name="Suzuki T."/>
            <person name="Kaneko T."/>
            <person name="Yamada M."/>
            <person name="Tabata S."/>
            <person name="Kupfer D.M."/>
            <person name="Najar F.Z."/>
            <person name="Wiley G.B."/>
            <person name="Roe B."/>
            <person name="Binnewies T."/>
            <person name="Ussery D."/>
            <person name="Vereecke D."/>
            <person name="Gevers D."/>
            <person name="Holsters M."/>
            <person name="Oyaizu H."/>
        </authorList>
    </citation>
    <scope>NUCLEOTIDE SEQUENCE [LARGE SCALE GENOMIC DNA]</scope>
    <source>
        <strain evidence="8">ATCC 43989 / DSM 5975 / JCM 20966 / LMG 6465 / NBRC 14845 / NCIMB 13405 / ORS 571</strain>
    </source>
</reference>
<dbReference type="InterPro" id="IPR006260">
    <property type="entry name" value="TonB/TolA_C"/>
</dbReference>
<proteinExistence type="predicted"/>
<reference evidence="7 8" key="5">
    <citation type="journal article" date="2010" name="Appl. Environ. Microbiol.">
        <title>phrR-like gene praR of Azorhizobium caulinodans ORS571 is essential for symbiosis with Sesbania rostrata and is involved in expression of reb genes.</title>
        <authorList>
            <person name="Akiba N."/>
            <person name="Aono T."/>
            <person name="Toyazaki H."/>
            <person name="Sato S."/>
            <person name="Oyaizu H."/>
        </authorList>
    </citation>
    <scope>NUCLEOTIDE SEQUENCE [LARGE SCALE GENOMIC DNA]</scope>
    <source>
        <strain evidence="8">ATCC 43989 / DSM 5975 / JCM 20966 / LMG 6465 / NBRC 14845 / NCIMB 13405 / ORS 571</strain>
    </source>
</reference>
<keyword evidence="5" id="KW-0732">Signal</keyword>
<dbReference type="GO" id="GO:0055085">
    <property type="term" value="P:transmembrane transport"/>
    <property type="evidence" value="ECO:0007669"/>
    <property type="project" value="InterPro"/>
</dbReference>
<dbReference type="GO" id="GO:0016020">
    <property type="term" value="C:membrane"/>
    <property type="evidence" value="ECO:0007669"/>
    <property type="project" value="UniProtKB-SubCell"/>
</dbReference>
<keyword evidence="3" id="KW-1133">Transmembrane helix</keyword>